<keyword evidence="1" id="KW-0812">Transmembrane</keyword>
<proteinExistence type="predicted"/>
<evidence type="ECO:0000256" key="1">
    <source>
        <dbReference type="SAM" id="Phobius"/>
    </source>
</evidence>
<evidence type="ECO:0000313" key="2">
    <source>
        <dbReference type="EMBL" id="QHU27376.1"/>
    </source>
</evidence>
<dbReference type="EMBL" id="MN740454">
    <property type="protein sequence ID" value="QHU27376.1"/>
    <property type="molecule type" value="Genomic_DNA"/>
</dbReference>
<organism evidence="2">
    <name type="scientific">viral metagenome</name>
    <dbReference type="NCBI Taxonomy" id="1070528"/>
    <lineage>
        <taxon>unclassified sequences</taxon>
        <taxon>metagenomes</taxon>
        <taxon>organismal metagenomes</taxon>
    </lineage>
</organism>
<keyword evidence="1" id="KW-1133">Transmembrane helix</keyword>
<name>A0A6C0L8Q3_9ZZZZ</name>
<sequence length="179" mass="21461">MYYYIYFIIFLIIIYASLYYIFEDELIIYQVEAKHFDFNLLHKKQPIIIQDSIKNIDEILVDWFNYNIIEYDVLIPNIWSWNRNNFKYFLIYADPSDGNSVEITLGNPHTKQENNIPMSQDRIPEYNQKLTTITLNKSKLLIIPFKWYYHINIISGNPRFFGIHDYITYGLSFGGVKGK</sequence>
<accession>A0A6C0L8Q3</accession>
<reference evidence="2" key="1">
    <citation type="journal article" date="2020" name="Nature">
        <title>Giant virus diversity and host interactions through global metagenomics.</title>
        <authorList>
            <person name="Schulz F."/>
            <person name="Roux S."/>
            <person name="Paez-Espino D."/>
            <person name="Jungbluth S."/>
            <person name="Walsh D.A."/>
            <person name="Denef V.J."/>
            <person name="McMahon K.D."/>
            <person name="Konstantinidis K.T."/>
            <person name="Eloe-Fadrosh E.A."/>
            <person name="Kyrpides N.C."/>
            <person name="Woyke T."/>
        </authorList>
    </citation>
    <scope>NUCLEOTIDE SEQUENCE</scope>
    <source>
        <strain evidence="2">GVMAG-M-3300027763-16</strain>
    </source>
</reference>
<feature type="transmembrane region" description="Helical" evidence="1">
    <location>
        <begin position="6"/>
        <end position="22"/>
    </location>
</feature>
<protein>
    <submittedName>
        <fullName evidence="2">Uncharacterized protein</fullName>
    </submittedName>
</protein>
<keyword evidence="1" id="KW-0472">Membrane</keyword>
<dbReference type="AlphaFoldDB" id="A0A6C0L8Q3"/>